<evidence type="ECO:0000313" key="3">
    <source>
        <dbReference type="EMBL" id="CQD14705.1"/>
    </source>
</evidence>
<reference evidence="3 4" key="1">
    <citation type="submission" date="2015-03" db="EMBL/GenBank/DDBJ databases">
        <authorList>
            <person name="Murphy D."/>
        </authorList>
    </citation>
    <scope>NUCLEOTIDE SEQUENCE [LARGE SCALE GENOMIC DNA]</scope>
    <source>
        <strain evidence="3 4">D16</strain>
    </source>
</reference>
<feature type="transmembrane region" description="Helical" evidence="2">
    <location>
        <begin position="88"/>
        <end position="109"/>
    </location>
</feature>
<accession>A0A0U1DEX1</accession>
<gene>
    <name evidence="3" type="ORF">BN970_03037</name>
</gene>
<feature type="transmembrane region" description="Helical" evidence="2">
    <location>
        <begin position="35"/>
        <end position="55"/>
    </location>
</feature>
<evidence type="ECO:0008006" key="5">
    <source>
        <dbReference type="Google" id="ProtNLM"/>
    </source>
</evidence>
<dbReference type="InterPro" id="IPR019286">
    <property type="entry name" value="DUF2339_TM"/>
</dbReference>
<dbReference type="Proteomes" id="UP000182227">
    <property type="component" value="Unassembled WGS sequence"/>
</dbReference>
<proteinExistence type="predicted"/>
<name>A0A0U1DEX1_9MYCO</name>
<sequence>MDRQGLAVAGVTVTLTGVVLLLVLAAQAGVLRPEVRVAAGAVLAAGLVAAGWWLYRRPGGRVGAIALAATGVAAAYMDVIAVTTIYGWVSAPAGLTLAVAIGGGGLMLARRWNSEQLGLLVLVPLVVLAPVVTAGVTLLLIGFMLVLSAATLPLQFGRDWLWLYAARVAAPTLPLLIALAAASIDGRHDLILAMTCGLAAVVALAGGVVVLRWTTKPPATAILTAGGVLPVLAVGAAVGSCDRTLLVAALAAAPGRRDRRARRTGAPATSPAAWWRSAPVAPVRAHADPRPASTALPPSASRCRDWRRTGRSTVRGKSATPAAPTSTLQ</sequence>
<protein>
    <recommendedName>
        <fullName evidence="5">Transmembrane protein</fullName>
    </recommendedName>
</protein>
<evidence type="ECO:0000256" key="2">
    <source>
        <dbReference type="SAM" id="Phobius"/>
    </source>
</evidence>
<dbReference type="PANTHER" id="PTHR38434">
    <property type="entry name" value="BLL2549 PROTEIN"/>
    <property type="match status" value="1"/>
</dbReference>
<organism evidence="3 4">
    <name type="scientific">Mycolicibacterium conceptionense</name>
    <dbReference type="NCBI Taxonomy" id="451644"/>
    <lineage>
        <taxon>Bacteria</taxon>
        <taxon>Bacillati</taxon>
        <taxon>Actinomycetota</taxon>
        <taxon>Actinomycetes</taxon>
        <taxon>Mycobacteriales</taxon>
        <taxon>Mycobacteriaceae</taxon>
        <taxon>Mycolicibacterium</taxon>
    </lineage>
</organism>
<dbReference type="EMBL" id="CTEF01000002">
    <property type="protein sequence ID" value="CQD14705.1"/>
    <property type="molecule type" value="Genomic_DNA"/>
</dbReference>
<evidence type="ECO:0000256" key="1">
    <source>
        <dbReference type="SAM" id="MobiDB-lite"/>
    </source>
</evidence>
<keyword evidence="2" id="KW-0812">Transmembrane</keyword>
<feature type="transmembrane region" description="Helical" evidence="2">
    <location>
        <begin position="161"/>
        <end position="183"/>
    </location>
</feature>
<keyword evidence="2" id="KW-0472">Membrane</keyword>
<dbReference type="PANTHER" id="PTHR38434:SF1">
    <property type="entry name" value="BLL2549 PROTEIN"/>
    <property type="match status" value="1"/>
</dbReference>
<evidence type="ECO:0000313" key="4">
    <source>
        <dbReference type="Proteomes" id="UP000182227"/>
    </source>
</evidence>
<feature type="transmembrane region" description="Helical" evidence="2">
    <location>
        <begin position="121"/>
        <end position="149"/>
    </location>
</feature>
<dbReference type="Pfam" id="PF10101">
    <property type="entry name" value="DUF2339"/>
    <property type="match status" value="1"/>
</dbReference>
<keyword evidence="2" id="KW-1133">Transmembrane helix</keyword>
<feature type="transmembrane region" description="Helical" evidence="2">
    <location>
        <begin position="190"/>
        <end position="211"/>
    </location>
</feature>
<feature type="region of interest" description="Disordered" evidence="1">
    <location>
        <begin position="284"/>
        <end position="329"/>
    </location>
</feature>
<dbReference type="AlphaFoldDB" id="A0A0U1DEX1"/>
<feature type="transmembrane region" description="Helical" evidence="2">
    <location>
        <begin position="62"/>
        <end position="82"/>
    </location>
</feature>